<organism evidence="3 4">
    <name type="scientific">Sodalis ligni</name>
    <dbReference type="NCBI Taxonomy" id="2697027"/>
    <lineage>
        <taxon>Bacteria</taxon>
        <taxon>Pseudomonadati</taxon>
        <taxon>Pseudomonadota</taxon>
        <taxon>Gammaproteobacteria</taxon>
        <taxon>Enterobacterales</taxon>
        <taxon>Bruguierivoracaceae</taxon>
        <taxon>Sodalis</taxon>
    </lineage>
</organism>
<dbReference type="PANTHER" id="PTHR43481">
    <property type="entry name" value="FRUCTOSE-1-PHOSPHATE PHOSPHATASE"/>
    <property type="match status" value="1"/>
</dbReference>
<dbReference type="AlphaFoldDB" id="A0A4R1NG51"/>
<dbReference type="SFLD" id="SFLDG01129">
    <property type="entry name" value="C1.5:_HAD__Beta-PGM__Phosphata"/>
    <property type="match status" value="1"/>
</dbReference>
<dbReference type="GO" id="GO:0050308">
    <property type="term" value="F:sugar-phosphatase activity"/>
    <property type="evidence" value="ECO:0007669"/>
    <property type="project" value="TreeGrafter"/>
</dbReference>
<dbReference type="Proteomes" id="UP000294555">
    <property type="component" value="Unassembled WGS sequence"/>
</dbReference>
<comment type="caution">
    <text evidence="3">The sequence shown here is derived from an EMBL/GenBank/DDBJ whole genome shotgun (WGS) entry which is preliminary data.</text>
</comment>
<dbReference type="CDD" id="cd07505">
    <property type="entry name" value="HAD_BPGM-like"/>
    <property type="match status" value="1"/>
</dbReference>
<gene>
    <name evidence="3" type="ORF">EZJ58_4918</name>
</gene>
<accession>A0A4R1NG51</accession>
<dbReference type="InterPro" id="IPR051806">
    <property type="entry name" value="HAD-like_SPP"/>
</dbReference>
<dbReference type="Pfam" id="PF00702">
    <property type="entry name" value="Hydrolase"/>
    <property type="match status" value="1"/>
</dbReference>
<dbReference type="RefSeq" id="WP_132928018.1">
    <property type="nucleotide sequence ID" value="NZ_CP075169.1"/>
</dbReference>
<evidence type="ECO:0000256" key="1">
    <source>
        <dbReference type="ARBA" id="ARBA00006171"/>
    </source>
</evidence>
<protein>
    <submittedName>
        <fullName evidence="3">HAD superfamily hydrolase (TIGR01509 family)/beta-phosphoglucomutase family hydrolase</fullName>
    </submittedName>
</protein>
<dbReference type="InterPro" id="IPR006439">
    <property type="entry name" value="HAD-SF_hydro_IA"/>
</dbReference>
<proteinExistence type="inferred from homology"/>
<dbReference type="InterPro" id="IPR023198">
    <property type="entry name" value="PGP-like_dom2"/>
</dbReference>
<keyword evidence="4" id="KW-1185">Reference proteome</keyword>
<reference evidence="3 4" key="1">
    <citation type="submission" date="2019-02" db="EMBL/GenBank/DDBJ databases">
        <title>Investigation of anaerobic lignin degradation for improved lignocellulosic biofuels.</title>
        <authorList>
            <person name="Deangelis K."/>
        </authorList>
    </citation>
    <scope>NUCLEOTIDE SEQUENCE [LARGE SCALE GENOMIC DNA]</scope>
    <source>
        <strain evidence="3 4">159R</strain>
    </source>
</reference>
<sequence length="188" mass="20844">MYDQYDGLIFDMDGTLLDTEPTHRKAWHHVLKQYGMQYDESAMVSLNGSPTWLVAKTIIDSHHAAMDPYILASEKTAAVKAMLLEYVRPLPLVSVVKEYYGKRPMAVGTGSEHSMAVALLEHLGLLSYFVAVVGADDVSHHKPHPETFLRCAELMGVVPEKCVVFEDADFGILAAKSAAMAYVDVRCR</sequence>
<evidence type="ECO:0000313" key="4">
    <source>
        <dbReference type="Proteomes" id="UP000294555"/>
    </source>
</evidence>
<name>A0A4R1NG51_9GAMM</name>
<dbReference type="NCBIfam" id="NF008000">
    <property type="entry name" value="PRK10725.1"/>
    <property type="match status" value="1"/>
</dbReference>
<dbReference type="InterPro" id="IPR036412">
    <property type="entry name" value="HAD-like_sf"/>
</dbReference>
<evidence type="ECO:0000256" key="2">
    <source>
        <dbReference type="ARBA" id="ARBA00022723"/>
    </source>
</evidence>
<dbReference type="Gene3D" id="1.10.150.240">
    <property type="entry name" value="Putative phosphatase, domain 2"/>
    <property type="match status" value="1"/>
</dbReference>
<keyword evidence="2" id="KW-0479">Metal-binding</keyword>
<dbReference type="OrthoDB" id="9782449at2"/>
<dbReference type="InterPro" id="IPR023214">
    <property type="entry name" value="HAD_sf"/>
</dbReference>
<dbReference type="SFLD" id="SFLDS00003">
    <property type="entry name" value="Haloacid_Dehalogenase"/>
    <property type="match status" value="1"/>
</dbReference>
<dbReference type="InterPro" id="IPR010976">
    <property type="entry name" value="B-phosphoglucomutase_hydrolase"/>
</dbReference>
<dbReference type="NCBIfam" id="TIGR02009">
    <property type="entry name" value="PGMB-YQAB-SF"/>
    <property type="match status" value="1"/>
</dbReference>
<comment type="similarity">
    <text evidence="1">Belongs to the HAD-like hydrolase superfamily. CbbY/CbbZ/Gph/YieH family.</text>
</comment>
<evidence type="ECO:0000313" key="3">
    <source>
        <dbReference type="EMBL" id="TCL06645.1"/>
    </source>
</evidence>
<dbReference type="PANTHER" id="PTHR43481:SF4">
    <property type="entry name" value="GLYCEROL-1-PHOSPHATE PHOSPHOHYDROLASE 1-RELATED"/>
    <property type="match status" value="1"/>
</dbReference>
<dbReference type="FunFam" id="1.10.150.240:FF:000002">
    <property type="entry name" value="Fructose-1-phosphate/6-phosphogluconate phosphatase"/>
    <property type="match status" value="1"/>
</dbReference>
<dbReference type="GO" id="GO:0046872">
    <property type="term" value="F:metal ion binding"/>
    <property type="evidence" value="ECO:0007669"/>
    <property type="project" value="UniProtKB-KW"/>
</dbReference>
<dbReference type="EMBL" id="SJOI01000001">
    <property type="protein sequence ID" value="TCL06645.1"/>
    <property type="molecule type" value="Genomic_DNA"/>
</dbReference>
<dbReference type="NCBIfam" id="TIGR01509">
    <property type="entry name" value="HAD-SF-IA-v3"/>
    <property type="match status" value="1"/>
</dbReference>
<dbReference type="SUPFAM" id="SSF56784">
    <property type="entry name" value="HAD-like"/>
    <property type="match status" value="1"/>
</dbReference>
<dbReference type="Gene3D" id="3.40.50.1000">
    <property type="entry name" value="HAD superfamily/HAD-like"/>
    <property type="match status" value="1"/>
</dbReference>
<keyword evidence="3" id="KW-0378">Hydrolase</keyword>